<dbReference type="Proteomes" id="UP001162029">
    <property type="component" value="Unassembled WGS sequence"/>
</dbReference>
<keyword evidence="1" id="KW-0472">Membrane</keyword>
<evidence type="ECO:0000313" key="3">
    <source>
        <dbReference type="Proteomes" id="UP001162029"/>
    </source>
</evidence>
<proteinExistence type="predicted"/>
<keyword evidence="3" id="KW-1185">Reference proteome</keyword>
<comment type="caution">
    <text evidence="2">The sequence shown here is derived from an EMBL/GenBank/DDBJ whole genome shotgun (WGS) entry which is preliminary data.</text>
</comment>
<protein>
    <submittedName>
        <fullName evidence="2">Uncharacterized protein</fullName>
    </submittedName>
</protein>
<dbReference type="AlphaFoldDB" id="A0AAV0T405"/>
<reference evidence="2" key="1">
    <citation type="submission" date="2022-12" db="EMBL/GenBank/DDBJ databases">
        <authorList>
            <person name="Webb A."/>
        </authorList>
    </citation>
    <scope>NUCLEOTIDE SEQUENCE</scope>
    <source>
        <strain evidence="2">Pd1</strain>
    </source>
</reference>
<gene>
    <name evidence="2" type="ORF">PDE001_LOCUS1058</name>
</gene>
<feature type="transmembrane region" description="Helical" evidence="1">
    <location>
        <begin position="44"/>
        <end position="69"/>
    </location>
</feature>
<accession>A0AAV0T405</accession>
<keyword evidence="1" id="KW-0812">Transmembrane</keyword>
<keyword evidence="1" id="KW-1133">Transmembrane helix</keyword>
<evidence type="ECO:0000256" key="1">
    <source>
        <dbReference type="SAM" id="Phobius"/>
    </source>
</evidence>
<dbReference type="EMBL" id="CANTFM010000178">
    <property type="protein sequence ID" value="CAI5713977.1"/>
    <property type="molecule type" value="Genomic_DNA"/>
</dbReference>
<evidence type="ECO:0000313" key="2">
    <source>
        <dbReference type="EMBL" id="CAI5713977.1"/>
    </source>
</evidence>
<name>A0AAV0T405_9STRA</name>
<organism evidence="2 3">
    <name type="scientific">Peronospora destructor</name>
    <dbReference type="NCBI Taxonomy" id="86335"/>
    <lineage>
        <taxon>Eukaryota</taxon>
        <taxon>Sar</taxon>
        <taxon>Stramenopiles</taxon>
        <taxon>Oomycota</taxon>
        <taxon>Peronosporomycetes</taxon>
        <taxon>Peronosporales</taxon>
        <taxon>Peronosporaceae</taxon>
        <taxon>Peronospora</taxon>
    </lineage>
</organism>
<sequence>MVLLRTSANESLYFLPSSRDGSTSRTDHVTREEISAHQQQSIHFYVYVLLGVVGIHAVLLYQAASTAAFTTMQSRPAKRECLMCGTSEGVMTLPAPSATKSCELSTSESAESQATLVARNRSFHVRPLNEMSLNQQQRVARRRRLWQRETNAANLPKNGLVIKKPLGPR</sequence>